<organism evidence="1 2">
    <name type="scientific">Tieghemostelium lacteum</name>
    <name type="common">Slime mold</name>
    <name type="synonym">Dictyostelium lacteum</name>
    <dbReference type="NCBI Taxonomy" id="361077"/>
    <lineage>
        <taxon>Eukaryota</taxon>
        <taxon>Amoebozoa</taxon>
        <taxon>Evosea</taxon>
        <taxon>Eumycetozoa</taxon>
        <taxon>Dictyostelia</taxon>
        <taxon>Dictyosteliales</taxon>
        <taxon>Raperosteliaceae</taxon>
        <taxon>Tieghemostelium</taxon>
    </lineage>
</organism>
<sequence>MLDKTNTKYLKMTLIKALQSMGSSFSLKDTNKSTVSSNSLMNGQQGSNVVAGDVWVDYYYPGYYHGCYPYTYPCYPYYHC</sequence>
<dbReference type="AlphaFoldDB" id="A0A152A8S7"/>
<evidence type="ECO:0000313" key="2">
    <source>
        <dbReference type="Proteomes" id="UP000076078"/>
    </source>
</evidence>
<proteinExistence type="predicted"/>
<name>A0A152A8S7_TIELA</name>
<protein>
    <submittedName>
        <fullName evidence="1">Uncharacterized protein</fullName>
    </submittedName>
</protein>
<keyword evidence="2" id="KW-1185">Reference proteome</keyword>
<dbReference type="EMBL" id="LODT01000004">
    <property type="protein sequence ID" value="KYR02457.1"/>
    <property type="molecule type" value="Genomic_DNA"/>
</dbReference>
<accession>A0A152A8S7</accession>
<reference evidence="1 2" key="1">
    <citation type="submission" date="2015-12" db="EMBL/GenBank/DDBJ databases">
        <title>Dictyostelia acquired genes for synthesis and detection of signals that induce cell-type specialization by lateral gene transfer from prokaryotes.</title>
        <authorList>
            <person name="Gloeckner G."/>
            <person name="Schaap P."/>
        </authorList>
    </citation>
    <scope>NUCLEOTIDE SEQUENCE [LARGE SCALE GENOMIC DNA]</scope>
    <source>
        <strain evidence="1 2">TK</strain>
    </source>
</reference>
<dbReference type="InParanoid" id="A0A152A8S7"/>
<dbReference type="Proteomes" id="UP000076078">
    <property type="component" value="Unassembled WGS sequence"/>
</dbReference>
<evidence type="ECO:0000313" key="1">
    <source>
        <dbReference type="EMBL" id="KYR02457.1"/>
    </source>
</evidence>
<comment type="caution">
    <text evidence="1">The sequence shown here is derived from an EMBL/GenBank/DDBJ whole genome shotgun (WGS) entry which is preliminary data.</text>
</comment>
<gene>
    <name evidence="1" type="ORF">DLAC_01298</name>
</gene>